<protein>
    <recommendedName>
        <fullName evidence="3">Cytidylate kinase-like family protein</fullName>
    </recommendedName>
</protein>
<name>A0A2M7U8M8_9BACT</name>
<dbReference type="Gene3D" id="3.40.50.300">
    <property type="entry name" value="P-loop containing nucleotide triphosphate hydrolases"/>
    <property type="match status" value="1"/>
</dbReference>
<dbReference type="Pfam" id="PF13189">
    <property type="entry name" value="Cytidylate_kin2"/>
    <property type="match status" value="1"/>
</dbReference>
<comment type="caution">
    <text evidence="1">The sequence shown here is derived from an EMBL/GenBank/DDBJ whole genome shotgun (WGS) entry which is preliminary data.</text>
</comment>
<accession>A0A2M7U8M8</accession>
<organism evidence="1 2">
    <name type="scientific">Candidatus Roizmanbacteria bacterium CG_4_10_14_0_2_um_filter_36_35</name>
    <dbReference type="NCBI Taxonomy" id="1974822"/>
    <lineage>
        <taxon>Bacteria</taxon>
        <taxon>Candidatus Roizmaniibacteriota</taxon>
    </lineage>
</organism>
<sequence>MRYQAFNLIIAKICYNFSMKRIYQLIEKNLLKRIFPQKEELIKGALPIITISREKGSGGKPIANMVAKRLGEKWKVYDQQIIDEIAKECNLEKKLIKSIDDKKLPLVEELITEIFGRRFLNMSSYYRHLIKVLSLIGQRGYAIILGRGANFFFPHALKVRIIAEMNYRITWLMTQKQITRNEAMKRIDDSDEERRRFVQTLYNHDQKKSHHYNIVIRTDPNLTIEDATDIIVDLAKRRFKI</sequence>
<dbReference type="EMBL" id="PFOE01000076">
    <property type="protein sequence ID" value="PIZ67585.1"/>
    <property type="molecule type" value="Genomic_DNA"/>
</dbReference>
<dbReference type="InterPro" id="IPR027417">
    <property type="entry name" value="P-loop_NTPase"/>
</dbReference>
<gene>
    <name evidence="1" type="ORF">COY13_02880</name>
</gene>
<dbReference type="Proteomes" id="UP000230177">
    <property type="component" value="Unassembled WGS sequence"/>
</dbReference>
<dbReference type="AlphaFoldDB" id="A0A2M7U8M8"/>
<proteinExistence type="predicted"/>
<dbReference type="SUPFAM" id="SSF52540">
    <property type="entry name" value="P-loop containing nucleoside triphosphate hydrolases"/>
    <property type="match status" value="1"/>
</dbReference>
<evidence type="ECO:0000313" key="2">
    <source>
        <dbReference type="Proteomes" id="UP000230177"/>
    </source>
</evidence>
<evidence type="ECO:0000313" key="1">
    <source>
        <dbReference type="EMBL" id="PIZ67585.1"/>
    </source>
</evidence>
<reference evidence="2" key="1">
    <citation type="submission" date="2017-09" db="EMBL/GenBank/DDBJ databases">
        <title>Depth-based differentiation of microbial function through sediment-hosted aquifers and enrichment of novel symbionts in the deep terrestrial subsurface.</title>
        <authorList>
            <person name="Probst A.J."/>
            <person name="Ladd B."/>
            <person name="Jarett J.K."/>
            <person name="Geller-Mcgrath D.E."/>
            <person name="Sieber C.M.K."/>
            <person name="Emerson J.B."/>
            <person name="Anantharaman K."/>
            <person name="Thomas B.C."/>
            <person name="Malmstrom R."/>
            <person name="Stieglmeier M."/>
            <person name="Klingl A."/>
            <person name="Woyke T."/>
            <person name="Ryan C.M."/>
            <person name="Banfield J.F."/>
        </authorList>
    </citation>
    <scope>NUCLEOTIDE SEQUENCE [LARGE SCALE GENOMIC DNA]</scope>
</reference>
<evidence type="ECO:0008006" key="3">
    <source>
        <dbReference type="Google" id="ProtNLM"/>
    </source>
</evidence>